<dbReference type="GeneID" id="27688351"/>
<dbReference type="InterPro" id="IPR011047">
    <property type="entry name" value="Quinoprotein_ADH-like_sf"/>
</dbReference>
<dbReference type="STRING" id="645134.A0A0L0HET6"/>
<dbReference type="SUPFAM" id="SSF50998">
    <property type="entry name" value="Quinoprotein alcohol dehydrogenase-like"/>
    <property type="match status" value="1"/>
</dbReference>
<dbReference type="PANTHER" id="PTHR44394:SF1">
    <property type="entry name" value="BETA-ALANINE-ACTIVATING ENZYME"/>
    <property type="match status" value="1"/>
</dbReference>
<keyword evidence="1" id="KW-0812">Transmembrane</keyword>
<dbReference type="InterPro" id="IPR015943">
    <property type="entry name" value="WD40/YVTN_repeat-like_dom_sf"/>
</dbReference>
<name>A0A0L0HET6_SPIPD</name>
<dbReference type="InterPro" id="IPR002372">
    <property type="entry name" value="PQQ_rpt_dom"/>
</dbReference>
<dbReference type="Gene3D" id="3.40.50.12780">
    <property type="entry name" value="N-terminal domain of ligase-like"/>
    <property type="match status" value="1"/>
</dbReference>
<dbReference type="Proteomes" id="UP000053201">
    <property type="component" value="Unassembled WGS sequence"/>
</dbReference>
<feature type="domain" description="AMP-dependent synthetase/ligase" evidence="2">
    <location>
        <begin position="16"/>
        <end position="360"/>
    </location>
</feature>
<evidence type="ECO:0000313" key="6">
    <source>
        <dbReference type="Proteomes" id="UP000053201"/>
    </source>
</evidence>
<dbReference type="Pfam" id="PF13570">
    <property type="entry name" value="Beta-prop_ACSF4"/>
    <property type="match status" value="1"/>
</dbReference>
<evidence type="ECO:0000259" key="3">
    <source>
        <dbReference type="Pfam" id="PF13193"/>
    </source>
</evidence>
<reference evidence="5 6" key="1">
    <citation type="submission" date="2009-08" db="EMBL/GenBank/DDBJ databases">
        <title>The Genome Sequence of Spizellomyces punctatus strain DAOM BR117.</title>
        <authorList>
            <consortium name="The Broad Institute Genome Sequencing Platform"/>
            <person name="Russ C."/>
            <person name="Cuomo C."/>
            <person name="Shea T."/>
            <person name="Young S.K."/>
            <person name="Zeng Q."/>
            <person name="Koehrsen M."/>
            <person name="Haas B."/>
            <person name="Borodovsky M."/>
            <person name="Guigo R."/>
            <person name="Alvarado L."/>
            <person name="Berlin A."/>
            <person name="Bochicchio J."/>
            <person name="Borenstein D."/>
            <person name="Chapman S."/>
            <person name="Chen Z."/>
            <person name="Engels R."/>
            <person name="Freedman E."/>
            <person name="Gellesch M."/>
            <person name="Goldberg J."/>
            <person name="Griggs A."/>
            <person name="Gujja S."/>
            <person name="Heiman D."/>
            <person name="Hepburn T."/>
            <person name="Howarth C."/>
            <person name="Jen D."/>
            <person name="Larson L."/>
            <person name="Lewis B."/>
            <person name="Mehta T."/>
            <person name="Park D."/>
            <person name="Pearson M."/>
            <person name="Roberts A."/>
            <person name="Saif S."/>
            <person name="Shenoy N."/>
            <person name="Sisk P."/>
            <person name="Stolte C."/>
            <person name="Sykes S."/>
            <person name="Thomson T."/>
            <person name="Walk T."/>
            <person name="White J."/>
            <person name="Yandava C."/>
            <person name="Burger G."/>
            <person name="Gray M.W."/>
            <person name="Holland P.W.H."/>
            <person name="King N."/>
            <person name="Lang F.B.F."/>
            <person name="Roger A.J."/>
            <person name="Ruiz-Trillo I."/>
            <person name="Lander E."/>
            <person name="Nusbaum C."/>
        </authorList>
    </citation>
    <scope>NUCLEOTIDE SEQUENCE [LARGE SCALE GENOMIC DNA]</scope>
    <source>
        <strain evidence="5 6">DAOM BR117</strain>
    </source>
</reference>
<dbReference type="Gene3D" id="2.130.10.10">
    <property type="entry name" value="YVTN repeat-like/Quinoprotein amine dehydrogenase"/>
    <property type="match status" value="2"/>
</dbReference>
<dbReference type="PANTHER" id="PTHR44394">
    <property type="entry name" value="BETA-ALANINE-ACTIVATING ENZYME"/>
    <property type="match status" value="1"/>
</dbReference>
<dbReference type="GO" id="GO:0043041">
    <property type="term" value="P:amino acid activation for nonribosomal peptide biosynthetic process"/>
    <property type="evidence" value="ECO:0007669"/>
    <property type="project" value="TreeGrafter"/>
</dbReference>
<dbReference type="InParanoid" id="A0A0L0HET6"/>
<keyword evidence="6" id="KW-1185">Reference proteome</keyword>
<dbReference type="Pfam" id="PF00501">
    <property type="entry name" value="AMP-binding"/>
    <property type="match status" value="1"/>
</dbReference>
<feature type="transmembrane region" description="Helical" evidence="1">
    <location>
        <begin position="61"/>
        <end position="82"/>
    </location>
</feature>
<dbReference type="SMART" id="SM00564">
    <property type="entry name" value="PQQ"/>
    <property type="match status" value="4"/>
</dbReference>
<dbReference type="OrthoDB" id="2157762at2759"/>
<evidence type="ECO:0000259" key="2">
    <source>
        <dbReference type="Pfam" id="PF00501"/>
    </source>
</evidence>
<dbReference type="InterPro" id="IPR052091">
    <property type="entry name" value="Beta-ala_Activ/Resist"/>
</dbReference>
<dbReference type="eggNOG" id="KOG4649">
    <property type="taxonomic scope" value="Eukaryota"/>
</dbReference>
<dbReference type="InterPro" id="IPR025110">
    <property type="entry name" value="AMP-bd_C"/>
</dbReference>
<evidence type="ECO:0008006" key="7">
    <source>
        <dbReference type="Google" id="ProtNLM"/>
    </source>
</evidence>
<gene>
    <name evidence="5" type="ORF">SPPG_04926</name>
</gene>
<sequence>MTLYAKILTNAGICPNNVAVIAEEETTGDAHQRLVKLTYRDVVSQVEQLSLEFKRFGIQRFSYVATIMSSSYSLVITLLSLFQLGATYFPLSAHTRSLIHSAATIQRMPKLRYVLCKRSTAERVPKEIERVRIENVFSLPGYCLLVRDEVIKDHEEAFESVNLAYIIQTSGTTRNGRGMPVRVPHKCIAGNITAIGKRLNGNSTPIVTLQVSAPTFDPSLVEMLLPLTTKGTIVIPLHDTLLNPPMLFDMIRRTAVTHLFMTPSLFMQFDSADQSKLLAAETTVRDIILGGEPFPISLVNERRSSLVNLWNIYGTTECSVWATLQKVDKTPVSIGEALDDTEICVPNMQRNTGELWIGGPKRICYVGDEVKGESLRPTGDLVHIDSLTNVMTYMGRTSNSIKRLGYRINLEVIAGAIDVVPGVVRSEAIYVDRTRSFCPTTLVAFVVAQCRDRNPVQLRHAIGQLLEKTLPFYARPDYVFFIDDIPMTHHGKTDRTALLRIWEDRRRVVHESGPSQSLSRTDVERHVLTTLANQVPSSPQGRDWWFLSEGGTSIDAAKVTEDLLRWIALSAAKRNKPDVELDMIRPILLTRILHNAASEVVAYVTQLLNSDEPLSSTVRKRSRPSSVGDSITSCRQRQCLDESEDRAGILIVRRTMEATTRSHEHHDRHRELQKKLKLRVQWKVNLEKCVDASPVLLIKAEDERQVLMTYIGSHAGIFSAIDVLTGTLIWQAQIRGRIESSACVTRDGKVVVVGSYDFRVYAFSTTSGAIIGTYATDGEVKSSPVTDKWNHIWVGSHDGNVYCLQVSPESDGLVCLWKYSMDAGVFASCVADDARSRIFACALGGKLVCITTSYSSEPTVSWISNSPTNKPFFSSPSIDPKSGNVIVGCVDGSIYCFEEDGGNLVWSHSTAGPVFSSPCVSSLLDVLFIGSHGCTVTCLNLTTGLPQWQEPLRTPAAVYASPFLSYDGVVVASIDGWIGIVNPLTGKLIAEHMIGGGEGIFSSPVCYEKWIVVGARNNFVYGISIDS</sequence>
<evidence type="ECO:0000259" key="4">
    <source>
        <dbReference type="Pfam" id="PF13570"/>
    </source>
</evidence>
<keyword evidence="1" id="KW-1133">Transmembrane helix</keyword>
<dbReference type="eggNOG" id="KOG1178">
    <property type="taxonomic scope" value="Eukaryota"/>
</dbReference>
<accession>A0A0L0HET6</accession>
<proteinExistence type="predicted"/>
<dbReference type="InterPro" id="IPR000873">
    <property type="entry name" value="AMP-dep_synth/lig_dom"/>
</dbReference>
<dbReference type="SUPFAM" id="SSF56801">
    <property type="entry name" value="Acetyl-CoA synthetase-like"/>
    <property type="match status" value="1"/>
</dbReference>
<feature type="domain" description="Pyrrolo-quinoline quinone repeat" evidence="4">
    <location>
        <begin position="686"/>
        <end position="1024"/>
    </location>
</feature>
<dbReference type="Pfam" id="PF13193">
    <property type="entry name" value="AMP-binding_C"/>
    <property type="match status" value="1"/>
</dbReference>
<feature type="domain" description="AMP-binding enzyme C-terminal" evidence="3">
    <location>
        <begin position="441"/>
        <end position="492"/>
    </location>
</feature>
<keyword evidence="1" id="KW-0472">Membrane</keyword>
<organism evidence="5 6">
    <name type="scientific">Spizellomyces punctatus (strain DAOM BR117)</name>
    <dbReference type="NCBI Taxonomy" id="645134"/>
    <lineage>
        <taxon>Eukaryota</taxon>
        <taxon>Fungi</taxon>
        <taxon>Fungi incertae sedis</taxon>
        <taxon>Chytridiomycota</taxon>
        <taxon>Chytridiomycota incertae sedis</taxon>
        <taxon>Chytridiomycetes</taxon>
        <taxon>Spizellomycetales</taxon>
        <taxon>Spizellomycetaceae</taxon>
        <taxon>Spizellomyces</taxon>
    </lineage>
</organism>
<dbReference type="InterPro" id="IPR018391">
    <property type="entry name" value="PQQ_b-propeller_rpt"/>
</dbReference>
<dbReference type="VEuPathDB" id="FungiDB:SPPG_04926"/>
<dbReference type="Gene3D" id="3.30.300.30">
    <property type="match status" value="1"/>
</dbReference>
<dbReference type="RefSeq" id="XP_016607576.1">
    <property type="nucleotide sequence ID" value="XM_016753166.1"/>
</dbReference>
<evidence type="ECO:0000313" key="5">
    <source>
        <dbReference type="EMBL" id="KNC99536.1"/>
    </source>
</evidence>
<dbReference type="OMA" id="NKTDSCN"/>
<protein>
    <recommendedName>
        <fullName evidence="7">AMP-dependent synthetase/ligase domain-containing protein</fullName>
    </recommendedName>
</protein>
<dbReference type="InterPro" id="IPR042099">
    <property type="entry name" value="ANL_N_sf"/>
</dbReference>
<dbReference type="InterPro" id="IPR045851">
    <property type="entry name" value="AMP-bd_C_sf"/>
</dbReference>
<evidence type="ECO:0000256" key="1">
    <source>
        <dbReference type="SAM" id="Phobius"/>
    </source>
</evidence>
<dbReference type="AlphaFoldDB" id="A0A0L0HET6"/>
<dbReference type="EMBL" id="KQ257457">
    <property type="protein sequence ID" value="KNC99536.1"/>
    <property type="molecule type" value="Genomic_DNA"/>
</dbReference>